<evidence type="ECO:0000313" key="3">
    <source>
        <dbReference type="EMBL" id="SCS76183.1"/>
    </source>
</evidence>
<keyword evidence="1" id="KW-1133">Transmembrane helix</keyword>
<evidence type="ECO:0000256" key="1">
    <source>
        <dbReference type="SAM" id="Phobius"/>
    </source>
</evidence>
<dbReference type="Proteomes" id="UP000095768">
    <property type="component" value="Unassembled WGS sequence"/>
</dbReference>
<sequence>MLVNSDTNGEEVETLFVLALFFLVLNMLCTRTIIVERFLFCKIII</sequence>
<evidence type="ECO:0000313" key="5">
    <source>
        <dbReference type="Proteomes" id="UP000095768"/>
    </source>
</evidence>
<dbReference type="AlphaFoldDB" id="A0A1D4KEX3"/>
<dbReference type="EMBL" id="FMPI01000005">
    <property type="protein sequence ID" value="SCS72561.1"/>
    <property type="molecule type" value="Genomic_DNA"/>
</dbReference>
<evidence type="ECO:0000313" key="4">
    <source>
        <dbReference type="Proteomes" id="UP000095412"/>
    </source>
</evidence>
<name>A0A1D4KEX3_9STAP</name>
<feature type="transmembrane region" description="Helical" evidence="1">
    <location>
        <begin position="15"/>
        <end position="34"/>
    </location>
</feature>
<reference evidence="3 5" key="1">
    <citation type="submission" date="2016-09" db="EMBL/GenBank/DDBJ databases">
        <authorList>
            <consortium name="Pathogen Informatics"/>
        </authorList>
    </citation>
    <scope>NUCLEOTIDE SEQUENCE [LARGE SCALE GENOMIC DNA]</scope>
    <source>
        <strain evidence="3 5">82B</strain>
    </source>
</reference>
<organism evidence="3 5">
    <name type="scientific">Staphylococcus caeli</name>
    <dbReference type="NCBI Taxonomy" id="2201815"/>
    <lineage>
        <taxon>Bacteria</taxon>
        <taxon>Bacillati</taxon>
        <taxon>Bacillota</taxon>
        <taxon>Bacilli</taxon>
        <taxon>Bacillales</taxon>
        <taxon>Staphylococcaceae</taxon>
        <taxon>Staphylococcus</taxon>
    </lineage>
</organism>
<accession>A0A1D4KEX3</accession>
<evidence type="ECO:0000313" key="2">
    <source>
        <dbReference type="EMBL" id="SCS72561.1"/>
    </source>
</evidence>
<proteinExistence type="predicted"/>
<gene>
    <name evidence="3" type="ORF">SAMEA2297795_01082</name>
    <name evidence="2" type="ORF">SAMEA2297796_01021</name>
</gene>
<protein>
    <submittedName>
        <fullName evidence="3">Uncharacterized protein</fullName>
    </submittedName>
</protein>
<reference evidence="2 4" key="2">
    <citation type="submission" date="2016-09" db="EMBL/GenBank/DDBJ databases">
        <authorList>
            <consortium name="Pathogen Informatics"/>
            <person name="Sun Q."/>
            <person name="Inoue M."/>
        </authorList>
    </citation>
    <scope>NUCLEOTIDE SEQUENCE [LARGE SCALE GENOMIC DNA]</scope>
    <source>
        <strain evidence="2 4">82C</strain>
    </source>
</reference>
<keyword evidence="1" id="KW-0812">Transmembrane</keyword>
<keyword evidence="1" id="KW-0472">Membrane</keyword>
<dbReference type="Proteomes" id="UP000095412">
    <property type="component" value="Unassembled WGS sequence"/>
</dbReference>
<dbReference type="EMBL" id="FMPG01000003">
    <property type="protein sequence ID" value="SCS76183.1"/>
    <property type="molecule type" value="Genomic_DNA"/>
</dbReference>
<keyword evidence="4" id="KW-1185">Reference proteome</keyword>